<dbReference type="GO" id="GO:0006384">
    <property type="term" value="P:transcription initiation at RNA polymerase III promoter"/>
    <property type="evidence" value="ECO:0007669"/>
    <property type="project" value="InterPro"/>
</dbReference>
<dbReference type="InterPro" id="IPR040454">
    <property type="entry name" value="TF_IIIC_Tfc1/Sfc1"/>
</dbReference>
<gene>
    <name evidence="8" type="primary">TFC1</name>
    <name evidence="8" type="ORF">MOBT1_000563</name>
</gene>
<dbReference type="Pfam" id="PF17682">
    <property type="entry name" value="Tau95_N"/>
    <property type="match status" value="1"/>
</dbReference>
<evidence type="ECO:0000256" key="3">
    <source>
        <dbReference type="ARBA" id="ARBA00023163"/>
    </source>
</evidence>
<keyword evidence="9" id="KW-1185">Reference proteome</keyword>
<dbReference type="GO" id="GO:0001003">
    <property type="term" value="F:RNA polymerase III type 2 promoter sequence-specific DNA binding"/>
    <property type="evidence" value="ECO:0007669"/>
    <property type="project" value="TreeGrafter"/>
</dbReference>
<feature type="region of interest" description="Disordered" evidence="5">
    <location>
        <begin position="228"/>
        <end position="261"/>
    </location>
</feature>
<dbReference type="InterPro" id="IPR042536">
    <property type="entry name" value="TFIIIC_tauA_Sfc1"/>
</dbReference>
<dbReference type="GO" id="GO:0000127">
    <property type="term" value="C:transcription factor TFIIIC complex"/>
    <property type="evidence" value="ECO:0007669"/>
    <property type="project" value="InterPro"/>
</dbReference>
<feature type="domain" description="Transcription factor IIIC subunit 5 HTH" evidence="6">
    <location>
        <begin position="206"/>
        <end position="385"/>
    </location>
</feature>
<feature type="compositionally biased region" description="Acidic residues" evidence="5">
    <location>
        <begin position="492"/>
        <end position="502"/>
    </location>
</feature>
<dbReference type="GO" id="GO:0001002">
    <property type="term" value="F:RNA polymerase III type 1 promoter sequence-specific DNA binding"/>
    <property type="evidence" value="ECO:0007669"/>
    <property type="project" value="TreeGrafter"/>
</dbReference>
<dbReference type="Proteomes" id="UP001214603">
    <property type="component" value="Chromosome 1"/>
</dbReference>
<feature type="compositionally biased region" description="Basic and acidic residues" evidence="5">
    <location>
        <begin position="481"/>
        <end position="490"/>
    </location>
</feature>
<name>A0AAF0DWL0_9BASI</name>
<accession>A0AAF0DWL0</accession>
<keyword evidence="3" id="KW-0804">Transcription</keyword>
<evidence type="ECO:0000313" key="9">
    <source>
        <dbReference type="Proteomes" id="UP001214603"/>
    </source>
</evidence>
<sequence>MAAEEAAAPSWPVPQALLVTVEYPGLVQDTHESLSRALATLSPCAGPVPGLQSASSALTHLARVVTRGGKLVECRLHPLAGEEQDMQLYRHPLLGDVVPGRELVVRVHRRRWQRRGADGQLETRKEYTVTLVGAVRSTVRFLRMADFAFKPDLPAGSHAHPTTALHRALVEMDVAALQRFRFPPETEEYEVEDGRDPKRLRSNLAMIPPPFFSRMELPFSYGYRQNPASSLQTESYATTGKRSRKTARKGQADSEPPETEQRVVTRYMNRSRWRNMAPVALKFAESTPAPAGPEEALARVPFSDRHRALLERLQAHFEERPVWSRLSLLNQFSAEEARTLIQSKELFAVAAYTFADGPWRDTLVRFGYDPRTEPESRCYQRIHLRGKTPRNPSTRATETRPATHIFDGKNAALSTSTFQLCDITDITIVPLIRADGPENVRETPDITTGWYAADTWESIRSAISRQFHALLKEAPTSTPAPERDRVRWDASVDAESESSDDT</sequence>
<dbReference type="Pfam" id="PF09734">
    <property type="entry name" value="Tau95"/>
    <property type="match status" value="1"/>
</dbReference>
<evidence type="ECO:0000256" key="4">
    <source>
        <dbReference type="ARBA" id="ARBA00023242"/>
    </source>
</evidence>
<dbReference type="Gene3D" id="3.30.200.160">
    <property type="entry name" value="TFIIIC, subcomplex tauA, subunit Sfc1, barrel domain"/>
    <property type="match status" value="1"/>
</dbReference>
<organism evidence="8 9">
    <name type="scientific">Malassezia obtusa</name>
    <dbReference type="NCBI Taxonomy" id="76774"/>
    <lineage>
        <taxon>Eukaryota</taxon>
        <taxon>Fungi</taxon>
        <taxon>Dikarya</taxon>
        <taxon>Basidiomycota</taxon>
        <taxon>Ustilaginomycotina</taxon>
        <taxon>Malasseziomycetes</taxon>
        <taxon>Malasseziales</taxon>
        <taxon>Malasseziaceae</taxon>
        <taxon>Malassezia</taxon>
    </lineage>
</organism>
<evidence type="ECO:0000313" key="8">
    <source>
        <dbReference type="EMBL" id="WFD01883.1"/>
    </source>
</evidence>
<dbReference type="EMBL" id="CP119934">
    <property type="protein sequence ID" value="WFD01883.1"/>
    <property type="molecule type" value="Genomic_DNA"/>
</dbReference>
<dbReference type="GO" id="GO:0005634">
    <property type="term" value="C:nucleus"/>
    <property type="evidence" value="ECO:0007669"/>
    <property type="project" value="UniProtKB-SubCell"/>
</dbReference>
<dbReference type="InterPro" id="IPR019136">
    <property type="entry name" value="TF_IIIC_su-5_HTH"/>
</dbReference>
<feature type="domain" description="Transcription factor IIIC subunit Tfc1/Sfc1 triple barrel" evidence="7">
    <location>
        <begin position="19"/>
        <end position="149"/>
    </location>
</feature>
<reference evidence="8" key="1">
    <citation type="submission" date="2023-03" db="EMBL/GenBank/DDBJ databases">
        <title>Mating type loci evolution in Malassezia.</title>
        <authorList>
            <person name="Coelho M.A."/>
        </authorList>
    </citation>
    <scope>NUCLEOTIDE SEQUENCE</scope>
    <source>
        <strain evidence="8">CBS 7876</strain>
    </source>
</reference>
<evidence type="ECO:0000256" key="1">
    <source>
        <dbReference type="ARBA" id="ARBA00004123"/>
    </source>
</evidence>
<keyword evidence="4" id="KW-0539">Nucleus</keyword>
<keyword evidence="2" id="KW-0238">DNA-binding</keyword>
<dbReference type="PANTHER" id="PTHR13230:SF5">
    <property type="entry name" value="GENERAL TRANSCRIPTION FACTOR 3C POLYPEPTIDE 5"/>
    <property type="match status" value="1"/>
</dbReference>
<evidence type="ECO:0000256" key="2">
    <source>
        <dbReference type="ARBA" id="ARBA00023125"/>
    </source>
</evidence>
<dbReference type="InterPro" id="IPR041499">
    <property type="entry name" value="Tfc1/Sfc1_N"/>
</dbReference>
<dbReference type="AlphaFoldDB" id="A0AAF0DWL0"/>
<evidence type="ECO:0000256" key="5">
    <source>
        <dbReference type="SAM" id="MobiDB-lite"/>
    </source>
</evidence>
<feature type="compositionally biased region" description="Polar residues" evidence="5">
    <location>
        <begin position="228"/>
        <end position="240"/>
    </location>
</feature>
<protein>
    <submittedName>
        <fullName evidence="8">Tau 95 subunit of transcription factor TFIIIC</fullName>
    </submittedName>
</protein>
<evidence type="ECO:0000259" key="7">
    <source>
        <dbReference type="Pfam" id="PF17682"/>
    </source>
</evidence>
<comment type="subcellular location">
    <subcellularLocation>
        <location evidence="1">Nucleus</location>
    </subcellularLocation>
</comment>
<feature type="region of interest" description="Disordered" evidence="5">
    <location>
        <begin position="473"/>
        <end position="502"/>
    </location>
</feature>
<evidence type="ECO:0000259" key="6">
    <source>
        <dbReference type="Pfam" id="PF09734"/>
    </source>
</evidence>
<proteinExistence type="predicted"/>
<dbReference type="PANTHER" id="PTHR13230">
    <property type="entry name" value="GENERAL TRANSCRIPTION FACTOR IIIC, POLYPEPTIDE 5"/>
    <property type="match status" value="1"/>
</dbReference>